<reference evidence="3" key="1">
    <citation type="submission" date="2015-12" db="EMBL/GenBank/DDBJ databases">
        <title>De novo transcriptome assembly of four potential Pierce s Disease insect vectors from Arizona vineyards.</title>
        <authorList>
            <person name="Tassone E.E."/>
        </authorList>
    </citation>
    <scope>NUCLEOTIDE SEQUENCE</scope>
</reference>
<keyword evidence="1" id="KW-0732">Signal</keyword>
<sequence length="512" mass="60666">MCKSGYFKLICLLFLLIIYPTKLNAYRERDYLWVANSDGYVDKSLLIEFTIRTGRQIIITAPRRFMKSTNLDMLCKFFSVESLHDVEVFQTFRQTLIYKNKAVFDEHFAKYPVVYVDFKCGGVNTFKDALSQIRTCINEAYRLHPYLEKSSYLLGEERDLFVRWRYVFGYTEMLVWEIQASLSQLVDMLEKHHNHKVVVLVDQYDCLNNEALYRVESDEDFKKILSLTSAVLSNVVNNHNVKFALMVGTSYISSSFDSPLNVVRRYNFMDERSVQSLFSFTSNELKTVFSTDHLYFGYMCRNKRIIFNPYSVLRYMRMRKSESFWTDMSFTTQFMSLLKFPVIEKCVEDLLSLKAIQSDLIKMITAEDVLHLRGVMRGTINSEPSVDLFLTLLMDYGFLSYCVQDQSEYRKDFKMKVKLPNREIEKELMYHYVDFYVRDGMNIKGVDEMNYLKVKPLIDNYKKNKPFEIRKFVTNLWNLVKRWFASVFFTTNFRVQPYGPNPEIERPDPESV</sequence>
<evidence type="ECO:0000313" key="3">
    <source>
        <dbReference type="EMBL" id="JAS15661.1"/>
    </source>
</evidence>
<dbReference type="PANTHER" id="PTHR34825">
    <property type="entry name" value="CONSERVED PROTEIN, WITH A WEAK D-GALACTARATE DEHYDRATASE/ALTRONATE HYDROLASE DOMAIN"/>
    <property type="match status" value="1"/>
</dbReference>
<dbReference type="EMBL" id="GEDC01021637">
    <property type="protein sequence ID" value="JAS15661.1"/>
    <property type="molecule type" value="Transcribed_RNA"/>
</dbReference>
<dbReference type="PANTHER" id="PTHR34825:SF1">
    <property type="entry name" value="AAA-ATPASE-LIKE DOMAIN-CONTAINING PROTEIN"/>
    <property type="match status" value="1"/>
</dbReference>
<feature type="domain" description="AAA-ATPase-like" evidence="2">
    <location>
        <begin position="40"/>
        <end position="253"/>
    </location>
</feature>
<evidence type="ECO:0000256" key="1">
    <source>
        <dbReference type="SAM" id="SignalP"/>
    </source>
</evidence>
<feature type="signal peptide" evidence="1">
    <location>
        <begin position="1"/>
        <end position="25"/>
    </location>
</feature>
<accession>A0A1B6CQH1</accession>
<evidence type="ECO:0000259" key="2">
    <source>
        <dbReference type="Pfam" id="PF09820"/>
    </source>
</evidence>
<dbReference type="InterPro" id="IPR018631">
    <property type="entry name" value="AAA-ATPase-like_dom"/>
</dbReference>
<protein>
    <recommendedName>
        <fullName evidence="2">AAA-ATPase-like domain-containing protein</fullName>
    </recommendedName>
</protein>
<dbReference type="AlphaFoldDB" id="A0A1B6CQH1"/>
<proteinExistence type="predicted"/>
<feature type="chain" id="PRO_5008580686" description="AAA-ATPase-like domain-containing protein" evidence="1">
    <location>
        <begin position="26"/>
        <end position="512"/>
    </location>
</feature>
<name>A0A1B6CQH1_9HEMI</name>
<organism evidence="3">
    <name type="scientific">Clastoptera arizonana</name>
    <name type="common">Arizona spittle bug</name>
    <dbReference type="NCBI Taxonomy" id="38151"/>
    <lineage>
        <taxon>Eukaryota</taxon>
        <taxon>Metazoa</taxon>
        <taxon>Ecdysozoa</taxon>
        <taxon>Arthropoda</taxon>
        <taxon>Hexapoda</taxon>
        <taxon>Insecta</taxon>
        <taxon>Pterygota</taxon>
        <taxon>Neoptera</taxon>
        <taxon>Paraneoptera</taxon>
        <taxon>Hemiptera</taxon>
        <taxon>Auchenorrhyncha</taxon>
        <taxon>Cercopoidea</taxon>
        <taxon>Clastopteridae</taxon>
        <taxon>Clastoptera</taxon>
    </lineage>
</organism>
<gene>
    <name evidence="3" type="ORF">g.14680</name>
</gene>
<dbReference type="Pfam" id="PF09820">
    <property type="entry name" value="AAA-ATPase_like"/>
    <property type="match status" value="1"/>
</dbReference>